<evidence type="ECO:0000313" key="4">
    <source>
        <dbReference type="Proteomes" id="UP000523105"/>
    </source>
</evidence>
<reference evidence="3 4" key="1">
    <citation type="journal article" date="2019" name="Environ. Microbiol.">
        <title>Genomics insights into ecotype formation of ammonia-oxidizing archaea in the deep ocean.</title>
        <authorList>
            <person name="Wang Y."/>
            <person name="Huang J.M."/>
            <person name="Cui G.J."/>
            <person name="Nunoura T."/>
            <person name="Takaki Y."/>
            <person name="Li W.L."/>
            <person name="Li J."/>
            <person name="Gao Z.M."/>
            <person name="Takai K."/>
            <person name="Zhang A.Q."/>
            <person name="Stepanauskas R."/>
        </authorList>
    </citation>
    <scope>NUCLEOTIDE SEQUENCE [LARGE SCALE GENOMIC DNA]</scope>
    <source>
        <strain evidence="3 4">L15b</strain>
    </source>
</reference>
<proteinExistence type="predicted"/>
<organism evidence="3 4">
    <name type="scientific">Marine Group I thaumarchaeote</name>
    <dbReference type="NCBI Taxonomy" id="2511932"/>
    <lineage>
        <taxon>Archaea</taxon>
        <taxon>Nitrososphaerota</taxon>
        <taxon>Marine Group I</taxon>
    </lineage>
</organism>
<accession>A0A7K4MMD4</accession>
<dbReference type="InterPro" id="IPR007167">
    <property type="entry name" value="Fe-transptr_FeoA-like"/>
</dbReference>
<dbReference type="SUPFAM" id="SSF50037">
    <property type="entry name" value="C-terminal domain of transcriptional repressors"/>
    <property type="match status" value="1"/>
</dbReference>
<name>A0A7K4MMD4_9ARCH</name>
<dbReference type="InterPro" id="IPR038157">
    <property type="entry name" value="FeoA_core_dom"/>
</dbReference>
<sequence length="70" mass="7810">MTLAQLKVDECAIITEIGNLKPRLLEMGLIPGTAIRFIKKTPFGGPIEVKVRDFYLSIRLKDANLIIVTL</sequence>
<evidence type="ECO:0000256" key="1">
    <source>
        <dbReference type="ARBA" id="ARBA00023004"/>
    </source>
</evidence>
<dbReference type="GO" id="GO:0046914">
    <property type="term" value="F:transition metal ion binding"/>
    <property type="evidence" value="ECO:0007669"/>
    <property type="project" value="InterPro"/>
</dbReference>
<dbReference type="PANTHER" id="PTHR42954:SF2">
    <property type="entry name" value="FE(2+) TRANSPORT PROTEIN A"/>
    <property type="match status" value="1"/>
</dbReference>
<dbReference type="SMART" id="SM00899">
    <property type="entry name" value="FeoA"/>
    <property type="match status" value="1"/>
</dbReference>
<protein>
    <submittedName>
        <fullName evidence="3">Ferrous iron transport protein A</fullName>
    </submittedName>
</protein>
<dbReference type="Gene3D" id="2.30.30.90">
    <property type="match status" value="1"/>
</dbReference>
<gene>
    <name evidence="3" type="ORF">HX837_00655</name>
</gene>
<evidence type="ECO:0000313" key="3">
    <source>
        <dbReference type="EMBL" id="NWJ42732.1"/>
    </source>
</evidence>
<dbReference type="Pfam" id="PF04023">
    <property type="entry name" value="FeoA"/>
    <property type="match status" value="1"/>
</dbReference>
<dbReference type="InterPro" id="IPR008988">
    <property type="entry name" value="Transcriptional_repressor_C"/>
</dbReference>
<keyword evidence="1" id="KW-0408">Iron</keyword>
<dbReference type="PANTHER" id="PTHR42954">
    <property type="entry name" value="FE(2+) TRANSPORT PROTEIN A"/>
    <property type="match status" value="1"/>
</dbReference>
<dbReference type="EMBL" id="JACASV010000002">
    <property type="protein sequence ID" value="NWJ42732.1"/>
    <property type="molecule type" value="Genomic_DNA"/>
</dbReference>
<feature type="domain" description="Ferrous iron transporter FeoA-like" evidence="2">
    <location>
        <begin position="1"/>
        <end position="70"/>
    </location>
</feature>
<evidence type="ECO:0000259" key="2">
    <source>
        <dbReference type="SMART" id="SM00899"/>
    </source>
</evidence>
<dbReference type="Proteomes" id="UP000523105">
    <property type="component" value="Unassembled WGS sequence"/>
</dbReference>
<comment type="caution">
    <text evidence="3">The sequence shown here is derived from an EMBL/GenBank/DDBJ whole genome shotgun (WGS) entry which is preliminary data.</text>
</comment>
<dbReference type="InterPro" id="IPR052713">
    <property type="entry name" value="FeoA"/>
</dbReference>
<dbReference type="AlphaFoldDB" id="A0A7K4MMD4"/>